<reference evidence="1 2" key="1">
    <citation type="submission" date="2017-05" db="EMBL/GenBank/DDBJ databases">
        <authorList>
            <person name="Song R."/>
            <person name="Chenine A.L."/>
            <person name="Ruprecht R.M."/>
        </authorList>
    </citation>
    <scope>NUCLEOTIDE SEQUENCE [LARGE SCALE GENOMIC DNA]</scope>
    <source>
        <strain evidence="1 2">CECT 8489</strain>
    </source>
</reference>
<name>A0A238J3J8_9RHOB</name>
<dbReference type="Proteomes" id="UP000201838">
    <property type="component" value="Unassembled WGS sequence"/>
</dbReference>
<gene>
    <name evidence="1" type="ORF">BOA8489_03448</name>
</gene>
<organism evidence="1 2">
    <name type="scientific">Boseongicola aestuarii</name>
    <dbReference type="NCBI Taxonomy" id="1470561"/>
    <lineage>
        <taxon>Bacteria</taxon>
        <taxon>Pseudomonadati</taxon>
        <taxon>Pseudomonadota</taxon>
        <taxon>Alphaproteobacteria</taxon>
        <taxon>Rhodobacterales</taxon>
        <taxon>Paracoccaceae</taxon>
        <taxon>Boseongicola</taxon>
    </lineage>
</organism>
<evidence type="ECO:0000313" key="2">
    <source>
        <dbReference type="Proteomes" id="UP000201838"/>
    </source>
</evidence>
<protein>
    <submittedName>
        <fullName evidence="1">Uncharacterized protein</fullName>
    </submittedName>
</protein>
<accession>A0A238J3J8</accession>
<evidence type="ECO:0000313" key="1">
    <source>
        <dbReference type="EMBL" id="SMX25309.1"/>
    </source>
</evidence>
<dbReference type="OrthoDB" id="7522752at2"/>
<sequence length="150" mass="16388">MPDNNASERWFVPGDPNTTDDDVYMAEGALPADAEQMDYHAIYARFAVEDAAKFFFEASDTAAFNAHMDAVEQTEGYGQIDARLQKICDEANKNEDIEVYAIGFEAPQAGLDAMKGCASSIGYYFDVDGKGISKAFDSIAGQIAMLRLTQ</sequence>
<dbReference type="AlphaFoldDB" id="A0A238J3J8"/>
<keyword evidence="2" id="KW-1185">Reference proteome</keyword>
<dbReference type="EMBL" id="FXXQ01000015">
    <property type="protein sequence ID" value="SMX25309.1"/>
    <property type="molecule type" value="Genomic_DNA"/>
</dbReference>
<proteinExistence type="predicted"/>